<dbReference type="EMBL" id="AP019774">
    <property type="protein sequence ID" value="BCD70107.1"/>
    <property type="molecule type" value="Genomic_DNA"/>
</dbReference>
<dbReference type="GeneID" id="56928295"/>
<dbReference type="EMBL" id="AP023036">
    <property type="protein sequence ID" value="BCD45581.1"/>
    <property type="molecule type" value="Genomic_DNA"/>
</dbReference>
<dbReference type="RefSeq" id="WP_050780209.1">
    <property type="nucleotide sequence ID" value="NZ_AP019774.1"/>
</dbReference>
<proteinExistence type="predicted"/>
<sequence>MEWYLDKYTLKLTHEKPDWLWDIGVEGVDRNKAAVRMEDEIKPHNHAMSVKMYSILNQDVDHYLDETLLSLKLLKGTHYKIATFNGPSVWLINSDTTLAIEVNQAFGPGAAPFNQVNMHSEQLAAKNAPLLFGSFLIPYPKPV</sequence>
<dbReference type="Proteomes" id="UP000317935">
    <property type="component" value="Chromosome"/>
</dbReference>
<reference evidence="1 4" key="2">
    <citation type="submission" date="2020-04" db="EMBL/GenBank/DDBJ databases">
        <title>Genomic analysis of gastric non-Helicobacter pylori Helicobacters isolated in Japan.</title>
        <authorList>
            <person name="Suzuki M."/>
            <person name="Rimbara E."/>
        </authorList>
    </citation>
    <scope>NUCLEOTIDE SEQUENCE [LARGE SCALE GENOMIC DNA]</scope>
    <source>
        <strain evidence="1 4">NHP19-0020</strain>
    </source>
</reference>
<evidence type="ECO:0000313" key="4">
    <source>
        <dbReference type="Proteomes" id="UP000509742"/>
    </source>
</evidence>
<reference evidence="2 3" key="1">
    <citation type="submission" date="2019-06" db="EMBL/GenBank/DDBJ databases">
        <title>Complete genome sequence of Helicobacter suis SNTW101c.</title>
        <authorList>
            <person name="Rimbara E."/>
            <person name="Suzuki M."/>
            <person name="Matsui H."/>
            <person name="Nakamura M."/>
            <person name="Mori S."/>
            <person name="Shibayama K."/>
        </authorList>
    </citation>
    <scope>NUCLEOTIDE SEQUENCE [LARGE SCALE GENOMIC DNA]</scope>
    <source>
        <strain evidence="2 3">SNTW101c</strain>
    </source>
</reference>
<protein>
    <submittedName>
        <fullName evidence="2">Uncharacterized protein</fullName>
    </submittedName>
</protein>
<name>A0A6J4CX56_9HELI</name>
<evidence type="ECO:0000313" key="2">
    <source>
        <dbReference type="EMBL" id="BCD70107.1"/>
    </source>
</evidence>
<accession>A0A6J4CX56</accession>
<evidence type="ECO:0000313" key="1">
    <source>
        <dbReference type="EMBL" id="BCD45581.1"/>
    </source>
</evidence>
<keyword evidence="4" id="KW-1185">Reference proteome</keyword>
<organism evidence="2 3">
    <name type="scientific">Helicobacter suis</name>
    <dbReference type="NCBI Taxonomy" id="104628"/>
    <lineage>
        <taxon>Bacteria</taxon>
        <taxon>Pseudomonadati</taxon>
        <taxon>Campylobacterota</taxon>
        <taxon>Epsilonproteobacteria</taxon>
        <taxon>Campylobacterales</taxon>
        <taxon>Helicobacteraceae</taxon>
        <taxon>Helicobacter</taxon>
    </lineage>
</organism>
<gene>
    <name evidence="1" type="ORF">NHP190020_06200</name>
    <name evidence="2" type="ORF">SNTW_07520</name>
</gene>
<dbReference type="AlphaFoldDB" id="A0A6J4CX56"/>
<dbReference type="Proteomes" id="UP000509742">
    <property type="component" value="Chromosome"/>
</dbReference>
<dbReference type="OrthoDB" id="5314781at2"/>
<evidence type="ECO:0000313" key="3">
    <source>
        <dbReference type="Proteomes" id="UP000317935"/>
    </source>
</evidence>